<dbReference type="PROSITE" id="PS50977">
    <property type="entry name" value="HTH_TETR_2"/>
    <property type="match status" value="1"/>
</dbReference>
<keyword evidence="2 4" id="KW-0238">DNA-binding</keyword>
<accession>A0ABT1A6E9</accession>
<evidence type="ECO:0000256" key="1">
    <source>
        <dbReference type="ARBA" id="ARBA00023015"/>
    </source>
</evidence>
<keyword evidence="7" id="KW-1185">Reference proteome</keyword>
<dbReference type="InterPro" id="IPR011075">
    <property type="entry name" value="TetR_C"/>
</dbReference>
<dbReference type="Proteomes" id="UP001165283">
    <property type="component" value="Unassembled WGS sequence"/>
</dbReference>
<reference evidence="6" key="1">
    <citation type="submission" date="2021-04" db="EMBL/GenBank/DDBJ databases">
        <title>Pseudonocardia sp. nov., isolated from sandy soil of mangrove forest.</title>
        <authorList>
            <person name="Zan Z."/>
            <person name="Huang R."/>
            <person name="Liu W."/>
        </authorList>
    </citation>
    <scope>NUCLEOTIDE SEQUENCE</scope>
    <source>
        <strain evidence="6">S2-4</strain>
    </source>
</reference>
<organism evidence="6 7">
    <name type="scientific">Pseudonocardia humida</name>
    <dbReference type="NCBI Taxonomy" id="2800819"/>
    <lineage>
        <taxon>Bacteria</taxon>
        <taxon>Bacillati</taxon>
        <taxon>Actinomycetota</taxon>
        <taxon>Actinomycetes</taxon>
        <taxon>Pseudonocardiales</taxon>
        <taxon>Pseudonocardiaceae</taxon>
        <taxon>Pseudonocardia</taxon>
    </lineage>
</organism>
<name>A0ABT1A6E9_9PSEU</name>
<evidence type="ECO:0000256" key="2">
    <source>
        <dbReference type="ARBA" id="ARBA00023125"/>
    </source>
</evidence>
<dbReference type="PANTHER" id="PTHR47506">
    <property type="entry name" value="TRANSCRIPTIONAL REGULATORY PROTEIN"/>
    <property type="match status" value="1"/>
</dbReference>
<gene>
    <name evidence="6" type="ORF">KDL28_26270</name>
</gene>
<keyword evidence="1" id="KW-0805">Transcription regulation</keyword>
<evidence type="ECO:0000256" key="3">
    <source>
        <dbReference type="ARBA" id="ARBA00023163"/>
    </source>
</evidence>
<feature type="DNA-binding region" description="H-T-H motif" evidence="4">
    <location>
        <begin position="34"/>
        <end position="53"/>
    </location>
</feature>
<feature type="domain" description="HTH tetR-type" evidence="5">
    <location>
        <begin position="11"/>
        <end position="71"/>
    </location>
</feature>
<protein>
    <submittedName>
        <fullName evidence="6">TetR/AcrR family transcriptional regulator</fullName>
    </submittedName>
</protein>
<dbReference type="Pfam" id="PF00440">
    <property type="entry name" value="TetR_N"/>
    <property type="match status" value="1"/>
</dbReference>
<dbReference type="Gene3D" id="1.10.357.10">
    <property type="entry name" value="Tetracycline Repressor, domain 2"/>
    <property type="match status" value="1"/>
</dbReference>
<evidence type="ECO:0000313" key="6">
    <source>
        <dbReference type="EMBL" id="MCO1658575.1"/>
    </source>
</evidence>
<dbReference type="Gene3D" id="1.10.10.60">
    <property type="entry name" value="Homeodomain-like"/>
    <property type="match status" value="1"/>
</dbReference>
<proteinExistence type="predicted"/>
<evidence type="ECO:0000256" key="4">
    <source>
        <dbReference type="PROSITE-ProRule" id="PRU00335"/>
    </source>
</evidence>
<evidence type="ECO:0000313" key="7">
    <source>
        <dbReference type="Proteomes" id="UP001165283"/>
    </source>
</evidence>
<dbReference type="InterPro" id="IPR009057">
    <property type="entry name" value="Homeodomain-like_sf"/>
</dbReference>
<sequence length="201" mass="21193">MRTEPSTAKGRATVQRVIDAACELFARQGVRATTLDQIGTRSGTGRGQLYLYFAGKSDLVAAVVAQQVERVLDAQRPLLETVSTAADVRAWCTAAEQWYGADDPVRCPIGSLVHELGEQDDAARAALADGFGRWRAVLAAAMDRVRQHDELAADLDPDAAAGALLAAYQGGVLLAGATGDLAALRTALAAFQATALVERSR</sequence>
<dbReference type="SUPFAM" id="SSF46689">
    <property type="entry name" value="Homeodomain-like"/>
    <property type="match status" value="1"/>
</dbReference>
<dbReference type="PRINTS" id="PR00455">
    <property type="entry name" value="HTHTETR"/>
</dbReference>
<evidence type="ECO:0000259" key="5">
    <source>
        <dbReference type="PROSITE" id="PS50977"/>
    </source>
</evidence>
<dbReference type="Pfam" id="PF16925">
    <property type="entry name" value="TetR_C_13"/>
    <property type="match status" value="1"/>
</dbReference>
<dbReference type="RefSeq" id="WP_252442678.1">
    <property type="nucleotide sequence ID" value="NZ_JAGSOV010000056.1"/>
</dbReference>
<dbReference type="InterPro" id="IPR036271">
    <property type="entry name" value="Tet_transcr_reg_TetR-rel_C_sf"/>
</dbReference>
<keyword evidence="3" id="KW-0804">Transcription</keyword>
<comment type="caution">
    <text evidence="6">The sequence shown here is derived from an EMBL/GenBank/DDBJ whole genome shotgun (WGS) entry which is preliminary data.</text>
</comment>
<dbReference type="EMBL" id="JAGSOV010000056">
    <property type="protein sequence ID" value="MCO1658575.1"/>
    <property type="molecule type" value="Genomic_DNA"/>
</dbReference>
<dbReference type="SUPFAM" id="SSF48498">
    <property type="entry name" value="Tetracyclin repressor-like, C-terminal domain"/>
    <property type="match status" value="1"/>
</dbReference>
<dbReference type="InterPro" id="IPR001647">
    <property type="entry name" value="HTH_TetR"/>
</dbReference>
<dbReference type="PANTHER" id="PTHR47506:SF1">
    <property type="entry name" value="HTH-TYPE TRANSCRIPTIONAL REGULATOR YJDC"/>
    <property type="match status" value="1"/>
</dbReference>